<keyword evidence="1" id="KW-0472">Membrane</keyword>
<evidence type="ECO:0000313" key="2">
    <source>
        <dbReference type="EMBL" id="MXQ67726.1"/>
    </source>
</evidence>
<keyword evidence="1" id="KW-0812">Transmembrane</keyword>
<keyword evidence="1" id="KW-1133">Transmembrane helix</keyword>
<feature type="transmembrane region" description="Helical" evidence="1">
    <location>
        <begin position="31"/>
        <end position="51"/>
    </location>
</feature>
<dbReference type="Proteomes" id="UP000431901">
    <property type="component" value="Unassembled WGS sequence"/>
</dbReference>
<dbReference type="EMBL" id="WUTW01000008">
    <property type="protein sequence ID" value="MXQ67726.1"/>
    <property type="molecule type" value="Genomic_DNA"/>
</dbReference>
<comment type="caution">
    <text evidence="2">The sequence shown here is derived from an EMBL/GenBank/DDBJ whole genome shotgun (WGS) entry which is preliminary data.</text>
</comment>
<accession>A0A6I4WJ49</accession>
<reference evidence="2 3" key="1">
    <citation type="submission" date="2019-12" db="EMBL/GenBank/DDBJ databases">
        <title>Nocardia macrotermitis sp. nov. and Nocardia aurantia sp. nov., isolated from the gut of the fungus growing-termite Macrotermes natalensis.</title>
        <authorList>
            <person name="Christine B."/>
            <person name="Rene B."/>
        </authorList>
    </citation>
    <scope>NUCLEOTIDE SEQUENCE [LARGE SCALE GENOMIC DNA]</scope>
    <source>
        <strain evidence="2 3">DSM 102126</strain>
    </source>
</reference>
<keyword evidence="3" id="KW-1185">Reference proteome</keyword>
<dbReference type="RefSeq" id="WP_161105912.1">
    <property type="nucleotide sequence ID" value="NZ_JBHLYI010000011.1"/>
</dbReference>
<organism evidence="2 3">
    <name type="scientific">Actinomadura rayongensis</name>
    <dbReference type="NCBI Taxonomy" id="1429076"/>
    <lineage>
        <taxon>Bacteria</taxon>
        <taxon>Bacillati</taxon>
        <taxon>Actinomycetota</taxon>
        <taxon>Actinomycetes</taxon>
        <taxon>Streptosporangiales</taxon>
        <taxon>Thermomonosporaceae</taxon>
        <taxon>Actinomadura</taxon>
    </lineage>
</organism>
<name>A0A6I4WJ49_9ACTN</name>
<evidence type="ECO:0000256" key="1">
    <source>
        <dbReference type="SAM" id="Phobius"/>
    </source>
</evidence>
<sequence length="110" mass="10767">MTHPLRLAALALGIAACGAVAVLIKGEGGGLPLLGVPLVALVGAGLVGLFARAFGHLRRWGLLIGAGAFVAMAANALTDSGASAGHSTAALIGAALSSSLWFVHDVDEAD</sequence>
<dbReference type="PROSITE" id="PS51257">
    <property type="entry name" value="PROKAR_LIPOPROTEIN"/>
    <property type="match status" value="1"/>
</dbReference>
<protein>
    <submittedName>
        <fullName evidence="2">Uncharacterized protein</fullName>
    </submittedName>
</protein>
<gene>
    <name evidence="2" type="ORF">GQ466_27275</name>
</gene>
<feature type="transmembrane region" description="Helical" evidence="1">
    <location>
        <begin position="84"/>
        <end position="103"/>
    </location>
</feature>
<dbReference type="AlphaFoldDB" id="A0A6I4WJ49"/>
<proteinExistence type="predicted"/>
<evidence type="ECO:0000313" key="3">
    <source>
        <dbReference type="Proteomes" id="UP000431901"/>
    </source>
</evidence>
<feature type="transmembrane region" description="Helical" evidence="1">
    <location>
        <begin position="60"/>
        <end position="78"/>
    </location>
</feature>